<evidence type="ECO:0000313" key="3">
    <source>
        <dbReference type="Proteomes" id="UP000267250"/>
    </source>
</evidence>
<sequence length="61" mass="6786">MREFYFWGYGFATGLFGGVVITGLLGNGKYSIILGGICLVIITLIQLYRIGKKIKALRQML</sequence>
<protein>
    <submittedName>
        <fullName evidence="2">Uncharacterized protein</fullName>
    </submittedName>
</protein>
<accession>A0A3Q9HP49</accession>
<feature type="transmembrane region" description="Helical" evidence="1">
    <location>
        <begin position="32"/>
        <end position="51"/>
    </location>
</feature>
<proteinExistence type="predicted"/>
<evidence type="ECO:0000256" key="1">
    <source>
        <dbReference type="SAM" id="Phobius"/>
    </source>
</evidence>
<keyword evidence="1" id="KW-0472">Membrane</keyword>
<organism evidence="2 3">
    <name type="scientific">Anoxybacter fermentans</name>
    <dbReference type="NCBI Taxonomy" id="1323375"/>
    <lineage>
        <taxon>Bacteria</taxon>
        <taxon>Bacillati</taxon>
        <taxon>Bacillota</taxon>
        <taxon>Clostridia</taxon>
        <taxon>Halanaerobiales</taxon>
        <taxon>Anoxybacter</taxon>
    </lineage>
</organism>
<evidence type="ECO:0000313" key="2">
    <source>
        <dbReference type="EMBL" id="AZR72343.1"/>
    </source>
</evidence>
<dbReference type="KEGG" id="aft:BBF96_02410"/>
<dbReference type="EMBL" id="CP016379">
    <property type="protein sequence ID" value="AZR72343.1"/>
    <property type="molecule type" value="Genomic_DNA"/>
</dbReference>
<dbReference type="RefSeq" id="WP_127015676.1">
    <property type="nucleotide sequence ID" value="NZ_CP016379.1"/>
</dbReference>
<keyword evidence="3" id="KW-1185">Reference proteome</keyword>
<feature type="transmembrane region" description="Helical" evidence="1">
    <location>
        <begin position="7"/>
        <end position="26"/>
    </location>
</feature>
<name>A0A3Q9HP49_9FIRM</name>
<reference evidence="2 3" key="1">
    <citation type="submission" date="2016-07" db="EMBL/GenBank/DDBJ databases">
        <title>Genome and transcriptome analysis of iron-reducing fermentative bacteria Anoxybacter fermentans.</title>
        <authorList>
            <person name="Zeng X."/>
            <person name="Shao Z."/>
        </authorList>
    </citation>
    <scope>NUCLEOTIDE SEQUENCE [LARGE SCALE GENOMIC DNA]</scope>
    <source>
        <strain evidence="2 3">DY22613</strain>
    </source>
</reference>
<gene>
    <name evidence="2" type="ORF">BBF96_02410</name>
</gene>
<keyword evidence="1" id="KW-1133">Transmembrane helix</keyword>
<dbReference type="Proteomes" id="UP000267250">
    <property type="component" value="Chromosome"/>
</dbReference>
<keyword evidence="1" id="KW-0812">Transmembrane</keyword>
<dbReference type="AlphaFoldDB" id="A0A3Q9HP49"/>